<keyword evidence="2 4" id="KW-0378">Hydrolase</keyword>
<feature type="binding site" evidence="4">
    <location>
        <position position="208"/>
    </location>
    <ligand>
        <name>pyridoxal 5'-phosphate</name>
        <dbReference type="ChEBI" id="CHEBI:597326"/>
    </ligand>
</feature>
<dbReference type="Proteomes" id="UP000640786">
    <property type="component" value="Unassembled WGS sequence"/>
</dbReference>
<evidence type="ECO:0000256" key="6">
    <source>
        <dbReference type="PIRNR" id="PIRNR038800"/>
    </source>
</evidence>
<dbReference type="EC" id="3.7.1.3" evidence="4 5"/>
<dbReference type="NCBIfam" id="TIGR01814">
    <property type="entry name" value="kynureninase"/>
    <property type="match status" value="1"/>
</dbReference>
<evidence type="ECO:0000256" key="5">
    <source>
        <dbReference type="NCBIfam" id="TIGR01814"/>
    </source>
</evidence>
<feature type="binding site" evidence="4">
    <location>
        <position position="262"/>
    </location>
    <ligand>
        <name>pyridoxal 5'-phosphate</name>
        <dbReference type="ChEBI" id="CHEBI:597326"/>
    </ligand>
</feature>
<keyword evidence="1 4" id="KW-0662">Pyridine nucleotide biosynthesis</keyword>
<sequence length="423" mass="47892">MDITKEYARKLDKEDTLKKYRTEFYIPSGTVYMDGNSLGLLSKRAESAVLSLLDSWKNSGIDGWMKGQHPWYYFAERLGGMCSPLIGAMDEEVIITGSTTSNLHQLIASFYKPHGSRTKILVDELNFPSDLYAVSSQLALHGYDPSEHMKIVRSQDGMLLEEVDIIQAMTEDVSLIVLPSVLYRSGQILNMKLLTEEAHKRDILIGFDLCHSIGAIPHAMDEWEVDFAFWCTYKHLNGGPGSVGGLYVNRKHFGVGPGLAGWFGSDKDKQFDLDIKMTPATQVGSYQIGTPHILSAAPLYGSLQIFQETGIARIRDKSWKLTEYMRCLIDELLSEYAFQNVSPLEQERRGGHLFLIHEEAARICKALKEKGVVPDFRSPNGIRLAPVALYNTFEEVWETVQFLKEIMEKEEYLKFENKREVIA</sequence>
<accession>A0ABR8RDW4</accession>
<dbReference type="PIRSF" id="PIRSF038800">
    <property type="entry name" value="KYNU"/>
    <property type="match status" value="1"/>
</dbReference>
<dbReference type="PANTHER" id="PTHR14084">
    <property type="entry name" value="KYNURENINASE"/>
    <property type="match status" value="1"/>
</dbReference>
<dbReference type="GO" id="GO:0030429">
    <property type="term" value="F:kynureninase activity"/>
    <property type="evidence" value="ECO:0007669"/>
    <property type="project" value="UniProtKB-EC"/>
</dbReference>
<feature type="binding site" evidence="4">
    <location>
        <position position="99"/>
    </location>
    <ligand>
        <name>pyridoxal 5'-phosphate</name>
        <dbReference type="ChEBI" id="CHEBI:597326"/>
    </ligand>
</feature>
<reference evidence="7 8" key="1">
    <citation type="submission" date="2020-08" db="EMBL/GenBank/DDBJ databases">
        <title>A Genomic Blueprint of the Chicken Gut Microbiome.</title>
        <authorList>
            <person name="Gilroy R."/>
            <person name="Ravi A."/>
            <person name="Getino M."/>
            <person name="Pursley I."/>
            <person name="Horton D.L."/>
            <person name="Alikhan N.-F."/>
            <person name="Baker D."/>
            <person name="Gharbi K."/>
            <person name="Hall N."/>
            <person name="Watson M."/>
            <person name="Adriaenssens E.M."/>
            <person name="Foster-Nyarko E."/>
            <person name="Jarju S."/>
            <person name="Secka A."/>
            <person name="Antonio M."/>
            <person name="Oren A."/>
            <person name="Chaudhuri R."/>
            <person name="La Ragione R.M."/>
            <person name="Hildebrand F."/>
            <person name="Pallen M.J."/>
        </authorList>
    </citation>
    <scope>NUCLEOTIDE SEQUENCE [LARGE SCALE GENOMIC DNA]</scope>
    <source>
        <strain evidence="7 8">Sa2BUA9</strain>
    </source>
</reference>
<proteinExistence type="inferred from homology"/>
<feature type="binding site" evidence="4">
    <location>
        <begin position="127"/>
        <end position="130"/>
    </location>
    <ligand>
        <name>pyridoxal 5'-phosphate</name>
        <dbReference type="ChEBI" id="CHEBI:597326"/>
    </ligand>
</feature>
<dbReference type="Pfam" id="PF22580">
    <property type="entry name" value="KYNU_C"/>
    <property type="match status" value="1"/>
</dbReference>
<feature type="binding site" evidence="4">
    <location>
        <position position="211"/>
    </location>
    <ligand>
        <name>pyridoxal 5'-phosphate</name>
        <dbReference type="ChEBI" id="CHEBI:597326"/>
    </ligand>
</feature>
<dbReference type="InterPro" id="IPR010111">
    <property type="entry name" value="Kynureninase"/>
</dbReference>
<dbReference type="SUPFAM" id="SSF53383">
    <property type="entry name" value="PLP-dependent transferases"/>
    <property type="match status" value="1"/>
</dbReference>
<evidence type="ECO:0000313" key="7">
    <source>
        <dbReference type="EMBL" id="MBD7945994.1"/>
    </source>
</evidence>
<feature type="binding site" evidence="4">
    <location>
        <position position="290"/>
    </location>
    <ligand>
        <name>pyridoxal 5'-phosphate</name>
        <dbReference type="ChEBI" id="CHEBI:597326"/>
    </ligand>
</feature>
<comment type="catalytic activity">
    <reaction evidence="4 6">
        <text>L-kynurenine + H2O = anthranilate + L-alanine + H(+)</text>
        <dbReference type="Rhea" id="RHEA:16813"/>
        <dbReference type="ChEBI" id="CHEBI:15377"/>
        <dbReference type="ChEBI" id="CHEBI:15378"/>
        <dbReference type="ChEBI" id="CHEBI:16567"/>
        <dbReference type="ChEBI" id="CHEBI:57959"/>
        <dbReference type="ChEBI" id="CHEBI:57972"/>
        <dbReference type="EC" id="3.7.1.3"/>
    </reaction>
</comment>
<feature type="binding site" evidence="4">
    <location>
        <position position="100"/>
    </location>
    <ligand>
        <name>pyridoxal 5'-phosphate</name>
        <dbReference type="ChEBI" id="CHEBI:597326"/>
    </ligand>
</feature>
<dbReference type="InterPro" id="IPR015424">
    <property type="entry name" value="PyrdxlP-dep_Trfase"/>
</dbReference>
<dbReference type="PANTHER" id="PTHR14084:SF0">
    <property type="entry name" value="KYNURENINASE"/>
    <property type="match status" value="1"/>
</dbReference>
<comment type="cofactor">
    <cofactor evidence="4 6">
        <name>pyridoxal 5'-phosphate</name>
        <dbReference type="ChEBI" id="CHEBI:597326"/>
    </cofactor>
</comment>
<dbReference type="Gene3D" id="3.40.640.10">
    <property type="entry name" value="Type I PLP-dependent aspartate aminotransferase-like (Major domain)"/>
    <property type="match status" value="1"/>
</dbReference>
<dbReference type="InterPro" id="IPR015422">
    <property type="entry name" value="PyrdxlP-dep_Trfase_small"/>
</dbReference>
<dbReference type="HAMAP" id="MF_01970">
    <property type="entry name" value="Kynureninase"/>
    <property type="match status" value="1"/>
</dbReference>
<comment type="catalytic activity">
    <reaction evidence="6">
        <text>3-hydroxy-L-kynurenine + H2O = 3-hydroxyanthranilate + L-alanine + H(+)</text>
        <dbReference type="Rhea" id="RHEA:25143"/>
        <dbReference type="ChEBI" id="CHEBI:15377"/>
        <dbReference type="ChEBI" id="CHEBI:15378"/>
        <dbReference type="ChEBI" id="CHEBI:36559"/>
        <dbReference type="ChEBI" id="CHEBI:57972"/>
        <dbReference type="ChEBI" id="CHEBI:58125"/>
        <dbReference type="EC" id="3.7.1.3"/>
    </reaction>
</comment>
<comment type="caution">
    <text evidence="4">Lacks conserved residue(s) required for the propagation of feature annotation.</text>
</comment>
<organism evidence="7 8">
    <name type="scientific">Psychrobacillus faecigallinarum</name>
    <dbReference type="NCBI Taxonomy" id="2762235"/>
    <lineage>
        <taxon>Bacteria</taxon>
        <taxon>Bacillati</taxon>
        <taxon>Bacillota</taxon>
        <taxon>Bacilli</taxon>
        <taxon>Bacillales</taxon>
        <taxon>Bacillaceae</taxon>
        <taxon>Psychrobacillus</taxon>
    </lineage>
</organism>
<keyword evidence="8" id="KW-1185">Reference proteome</keyword>
<evidence type="ECO:0000256" key="4">
    <source>
        <dbReference type="HAMAP-Rule" id="MF_01970"/>
    </source>
</evidence>
<feature type="binding site" evidence="4">
    <location>
        <position position="233"/>
    </location>
    <ligand>
        <name>pyridoxal 5'-phosphate</name>
        <dbReference type="ChEBI" id="CHEBI:597326"/>
    </ligand>
</feature>
<dbReference type="Gene3D" id="3.90.1150.10">
    <property type="entry name" value="Aspartate Aminotransferase, domain 1"/>
    <property type="match status" value="1"/>
</dbReference>
<dbReference type="InterPro" id="IPR015421">
    <property type="entry name" value="PyrdxlP-dep_Trfase_major"/>
</dbReference>
<feature type="modified residue" description="N6-(pyridoxal phosphate)lysine" evidence="4">
    <location>
        <position position="234"/>
    </location>
</feature>
<comment type="similarity">
    <text evidence="4 6">Belongs to the kynureninase family.</text>
</comment>
<evidence type="ECO:0000256" key="3">
    <source>
        <dbReference type="ARBA" id="ARBA00022898"/>
    </source>
</evidence>
<name>A0ABR8RDW4_9BACI</name>
<comment type="caution">
    <text evidence="7">The sequence shown here is derived from an EMBL/GenBank/DDBJ whole genome shotgun (WGS) entry which is preliminary data.</text>
</comment>
<evidence type="ECO:0000313" key="8">
    <source>
        <dbReference type="Proteomes" id="UP000640786"/>
    </source>
</evidence>
<dbReference type="RefSeq" id="WP_191697846.1">
    <property type="nucleotide sequence ID" value="NZ_JACSQO010000012.1"/>
</dbReference>
<gene>
    <name evidence="4 7" type="primary">kynU</name>
    <name evidence="7" type="ORF">H9650_17970</name>
</gene>
<comment type="pathway">
    <text evidence="4 6">Cofactor biosynthesis; NAD(+) biosynthesis; quinolinate from L-kynurenine: step 2/3.</text>
</comment>
<evidence type="ECO:0000256" key="2">
    <source>
        <dbReference type="ARBA" id="ARBA00022801"/>
    </source>
</evidence>
<comment type="function">
    <text evidence="4 6">Catalyzes the cleavage of L-kynurenine (L-Kyn) and L-3-hydroxykynurenine (L-3OHKyn) into anthranilic acid (AA) and 3-hydroxyanthranilic acid (3-OHAA), respectively.</text>
</comment>
<dbReference type="EMBL" id="JACSQO010000012">
    <property type="protein sequence ID" value="MBD7945994.1"/>
    <property type="molecule type" value="Genomic_DNA"/>
</dbReference>
<comment type="subunit">
    <text evidence="4 6">Homodimer.</text>
</comment>
<comment type="pathway">
    <text evidence="4 6">Amino-acid degradation; L-kynurenine degradation; L-alanine and anthranilate from L-kynurenine: step 1/1.</text>
</comment>
<keyword evidence="3 4" id="KW-0663">Pyridoxal phosphate</keyword>
<evidence type="ECO:0000256" key="1">
    <source>
        <dbReference type="ARBA" id="ARBA00022642"/>
    </source>
</evidence>
<protein>
    <recommendedName>
        <fullName evidence="4 5">Kynureninase</fullName>
        <ecNumber evidence="4 5">3.7.1.3</ecNumber>
    </recommendedName>
    <alternativeName>
        <fullName evidence="4">L-kynurenine hydrolase</fullName>
    </alternativeName>
</protein>